<keyword evidence="3" id="KW-1185">Reference proteome</keyword>
<dbReference type="Proteomes" id="UP000799779">
    <property type="component" value="Unassembled WGS sequence"/>
</dbReference>
<dbReference type="OrthoDB" id="4364812at2759"/>
<evidence type="ECO:0000256" key="1">
    <source>
        <dbReference type="SAM" id="MobiDB-lite"/>
    </source>
</evidence>
<reference evidence="2" key="1">
    <citation type="journal article" date="2020" name="Stud. Mycol.">
        <title>101 Dothideomycetes genomes: a test case for predicting lifestyles and emergence of pathogens.</title>
        <authorList>
            <person name="Haridas S."/>
            <person name="Albert R."/>
            <person name="Binder M."/>
            <person name="Bloem J."/>
            <person name="Labutti K."/>
            <person name="Salamov A."/>
            <person name="Andreopoulos B."/>
            <person name="Baker S."/>
            <person name="Barry K."/>
            <person name="Bills G."/>
            <person name="Bluhm B."/>
            <person name="Cannon C."/>
            <person name="Castanera R."/>
            <person name="Culley D."/>
            <person name="Daum C."/>
            <person name="Ezra D."/>
            <person name="Gonzalez J."/>
            <person name="Henrissat B."/>
            <person name="Kuo A."/>
            <person name="Liang C."/>
            <person name="Lipzen A."/>
            <person name="Lutzoni F."/>
            <person name="Magnuson J."/>
            <person name="Mondo S."/>
            <person name="Nolan M."/>
            <person name="Ohm R."/>
            <person name="Pangilinan J."/>
            <person name="Park H.-J."/>
            <person name="Ramirez L."/>
            <person name="Alfaro M."/>
            <person name="Sun H."/>
            <person name="Tritt A."/>
            <person name="Yoshinaga Y."/>
            <person name="Zwiers L.-H."/>
            <person name="Turgeon B."/>
            <person name="Goodwin S."/>
            <person name="Spatafora J."/>
            <person name="Crous P."/>
            <person name="Grigoriev I."/>
        </authorList>
    </citation>
    <scope>NUCLEOTIDE SEQUENCE</scope>
    <source>
        <strain evidence="2">CBS 123094</strain>
    </source>
</reference>
<sequence>MTEAQEPAPPFGTLPWDQYVIEKWDAALPVSKEQQKKDLVTTWIGLGRYGRTAYFQRAMDWDDEVPSHVPQDLLSEADRCLDELGLIQMLWIRTWYGTEFKSSDHDQASSSTGATEAVTRASTDAGYRRLHDKAFLWDPSNNDSGYDDDAIANANIYDNDSDAFGVVQQSADDDVVQVGTMPSFVLSVFMRCPDMLDRMGDEDWRSDDAQTITAVEDEVDNTQIVLAMIIDREAIEDGWVLEVALNHKGQVLPTRARNKASRVRDDMANWTTQGEPLDLGDEPQDRVDYGAGDGWDDN</sequence>
<feature type="region of interest" description="Disordered" evidence="1">
    <location>
        <begin position="262"/>
        <end position="298"/>
    </location>
</feature>
<protein>
    <submittedName>
        <fullName evidence="2">Uncharacterized protein</fullName>
    </submittedName>
</protein>
<evidence type="ECO:0000313" key="2">
    <source>
        <dbReference type="EMBL" id="KAF2004068.1"/>
    </source>
</evidence>
<dbReference type="AlphaFoldDB" id="A0A6A5WSN1"/>
<name>A0A6A5WSN1_9PLEO</name>
<dbReference type="EMBL" id="ML977569">
    <property type="protein sequence ID" value="KAF2004068.1"/>
    <property type="molecule type" value="Genomic_DNA"/>
</dbReference>
<evidence type="ECO:0000313" key="3">
    <source>
        <dbReference type="Proteomes" id="UP000799779"/>
    </source>
</evidence>
<proteinExistence type="predicted"/>
<organism evidence="2 3">
    <name type="scientific">Amniculicola lignicola CBS 123094</name>
    <dbReference type="NCBI Taxonomy" id="1392246"/>
    <lineage>
        <taxon>Eukaryota</taxon>
        <taxon>Fungi</taxon>
        <taxon>Dikarya</taxon>
        <taxon>Ascomycota</taxon>
        <taxon>Pezizomycotina</taxon>
        <taxon>Dothideomycetes</taxon>
        <taxon>Pleosporomycetidae</taxon>
        <taxon>Pleosporales</taxon>
        <taxon>Amniculicolaceae</taxon>
        <taxon>Amniculicola</taxon>
    </lineage>
</organism>
<accession>A0A6A5WSN1</accession>
<gene>
    <name evidence="2" type="ORF">P154DRAFT_617322</name>
</gene>